<proteinExistence type="predicted"/>
<dbReference type="InterPro" id="IPR004638">
    <property type="entry name" value="EmrB-like"/>
</dbReference>
<feature type="transmembrane region" description="Helical" evidence="8">
    <location>
        <begin position="242"/>
        <end position="265"/>
    </location>
</feature>
<dbReference type="GO" id="GO:0022857">
    <property type="term" value="F:transmembrane transporter activity"/>
    <property type="evidence" value="ECO:0007669"/>
    <property type="project" value="InterPro"/>
</dbReference>
<feature type="transmembrane region" description="Helical" evidence="8">
    <location>
        <begin position="286"/>
        <end position="310"/>
    </location>
</feature>
<feature type="transmembrane region" description="Helical" evidence="8">
    <location>
        <begin position="97"/>
        <end position="116"/>
    </location>
</feature>
<gene>
    <name evidence="10" type="ORF">IBG24_13255</name>
</gene>
<keyword evidence="3" id="KW-1003">Cell membrane</keyword>
<sequence length="520" mass="53525">MNPVAPHSSADPDKTPTRTRRRSRQGRPGLTLVAVCFGLFMVGLDSTVVHIANPAIQADLGATFGQLQWIINSYLLALAVFLIPCGKLGDRFGRKRMYLIGVLLFGIASVAIGRSGSVEGVLVFRALQGLSAAMLMPQTIALLRATFPREQFGMAVGIWGGVSSVAIAGGPLVSGILVEQLGWEWVFHINAPIALIGIVFAGVFIRETATEKSGRLDYPGIVLLALALFGIVFAVVQAQAWGWGSATTLGVLVASVVLLALFVIVESRVAEPLLPLDLFRSSGVSVGGLVFVANFFAILGVTFLITLFLMNSLGNSTTKAGLMMLPMSAFSIPAAPLGAVLTSRIGPRRVAALGLALMAVGLAALTLVDLDSSYLLMALPFVVIAFGSGFAIPSGADLIVGGAPVHLAGVASGFQTTCIQIGGAIGTAVLSAIVAGRVAPAVGAARLPDEAAEAGAAGVLFEGVPSINGAFVGGMHLGLWVAAAFCAVIAALVVVAVREPRHHTVEEILVETAETGAGHP</sequence>
<evidence type="ECO:0000256" key="5">
    <source>
        <dbReference type="ARBA" id="ARBA00022989"/>
    </source>
</evidence>
<feature type="transmembrane region" description="Helical" evidence="8">
    <location>
        <begin position="185"/>
        <end position="204"/>
    </location>
</feature>
<organism evidence="10 11">
    <name type="scientific">Aeromicrobium senzhongii</name>
    <dbReference type="NCBI Taxonomy" id="2663859"/>
    <lineage>
        <taxon>Bacteria</taxon>
        <taxon>Bacillati</taxon>
        <taxon>Actinomycetota</taxon>
        <taxon>Actinomycetes</taxon>
        <taxon>Propionibacteriales</taxon>
        <taxon>Nocardioidaceae</taxon>
        <taxon>Aeromicrobium</taxon>
    </lineage>
</organism>
<feature type="transmembrane region" description="Helical" evidence="8">
    <location>
        <begin position="216"/>
        <end position="236"/>
    </location>
</feature>
<evidence type="ECO:0000256" key="6">
    <source>
        <dbReference type="ARBA" id="ARBA00023136"/>
    </source>
</evidence>
<evidence type="ECO:0000313" key="11">
    <source>
        <dbReference type="Proteomes" id="UP000620591"/>
    </source>
</evidence>
<dbReference type="AlphaFoldDB" id="A0A8I0EVP8"/>
<dbReference type="InterPro" id="IPR020846">
    <property type="entry name" value="MFS_dom"/>
</dbReference>
<feature type="transmembrane region" description="Helical" evidence="8">
    <location>
        <begin position="122"/>
        <end position="143"/>
    </location>
</feature>
<name>A0A8I0EVP8_9ACTN</name>
<dbReference type="Pfam" id="PF07690">
    <property type="entry name" value="MFS_1"/>
    <property type="match status" value="1"/>
</dbReference>
<dbReference type="EMBL" id="JACTVM010000004">
    <property type="protein sequence ID" value="MBC9227281.1"/>
    <property type="molecule type" value="Genomic_DNA"/>
</dbReference>
<evidence type="ECO:0000259" key="9">
    <source>
        <dbReference type="PROSITE" id="PS50850"/>
    </source>
</evidence>
<dbReference type="PANTHER" id="PTHR42718">
    <property type="entry name" value="MAJOR FACILITATOR SUPERFAMILY MULTIDRUG TRANSPORTER MFSC"/>
    <property type="match status" value="1"/>
</dbReference>
<keyword evidence="4 8" id="KW-0812">Transmembrane</keyword>
<evidence type="ECO:0000256" key="2">
    <source>
        <dbReference type="ARBA" id="ARBA00022448"/>
    </source>
</evidence>
<dbReference type="Proteomes" id="UP000620591">
    <property type="component" value="Unassembled WGS sequence"/>
</dbReference>
<feature type="domain" description="Major facilitator superfamily (MFS) profile" evidence="9">
    <location>
        <begin position="31"/>
        <end position="501"/>
    </location>
</feature>
<feature type="transmembrane region" description="Helical" evidence="8">
    <location>
        <begin position="477"/>
        <end position="497"/>
    </location>
</feature>
<keyword evidence="2" id="KW-0813">Transport</keyword>
<dbReference type="PROSITE" id="PS50850">
    <property type="entry name" value="MFS"/>
    <property type="match status" value="1"/>
</dbReference>
<dbReference type="SUPFAM" id="SSF103473">
    <property type="entry name" value="MFS general substrate transporter"/>
    <property type="match status" value="1"/>
</dbReference>
<keyword evidence="6 8" id="KW-0472">Membrane</keyword>
<evidence type="ECO:0000256" key="4">
    <source>
        <dbReference type="ARBA" id="ARBA00022692"/>
    </source>
</evidence>
<keyword evidence="5 8" id="KW-1133">Transmembrane helix</keyword>
<dbReference type="InterPro" id="IPR011701">
    <property type="entry name" value="MFS"/>
</dbReference>
<dbReference type="GO" id="GO:0005886">
    <property type="term" value="C:plasma membrane"/>
    <property type="evidence" value="ECO:0007669"/>
    <property type="project" value="UniProtKB-SubCell"/>
</dbReference>
<comment type="caution">
    <text evidence="10">The sequence shown here is derived from an EMBL/GenBank/DDBJ whole genome shotgun (WGS) entry which is preliminary data.</text>
</comment>
<feature type="transmembrane region" description="Helical" evidence="8">
    <location>
        <begin position="67"/>
        <end position="85"/>
    </location>
</feature>
<dbReference type="NCBIfam" id="TIGR00711">
    <property type="entry name" value="efflux_EmrB"/>
    <property type="match status" value="1"/>
</dbReference>
<feature type="transmembrane region" description="Helical" evidence="8">
    <location>
        <begin position="350"/>
        <end position="368"/>
    </location>
</feature>
<feature type="transmembrane region" description="Helical" evidence="8">
    <location>
        <begin position="322"/>
        <end position="343"/>
    </location>
</feature>
<evidence type="ECO:0000313" key="10">
    <source>
        <dbReference type="EMBL" id="MBC9227281.1"/>
    </source>
</evidence>
<evidence type="ECO:0000256" key="3">
    <source>
        <dbReference type="ARBA" id="ARBA00022475"/>
    </source>
</evidence>
<feature type="transmembrane region" description="Helical" evidence="8">
    <location>
        <begin position="155"/>
        <end position="173"/>
    </location>
</feature>
<dbReference type="CDD" id="cd17321">
    <property type="entry name" value="MFS_MMR_MDR_like"/>
    <property type="match status" value="1"/>
</dbReference>
<evidence type="ECO:0000256" key="8">
    <source>
        <dbReference type="SAM" id="Phobius"/>
    </source>
</evidence>
<reference evidence="11" key="1">
    <citation type="submission" date="2022-11" db="EMBL/GenBank/DDBJ databases">
        <title>Novel species in genus Aeromicrobium.</title>
        <authorList>
            <person name="Zhang G."/>
        </authorList>
    </citation>
    <scope>NUCLEOTIDE SEQUENCE [LARGE SCALE GENOMIC DNA]</scope>
    <source>
        <strain evidence="11">zg-636</strain>
    </source>
</reference>
<feature type="transmembrane region" description="Helical" evidence="8">
    <location>
        <begin position="30"/>
        <end position="52"/>
    </location>
</feature>
<feature type="region of interest" description="Disordered" evidence="7">
    <location>
        <begin position="1"/>
        <end position="25"/>
    </location>
</feature>
<dbReference type="InterPro" id="IPR036259">
    <property type="entry name" value="MFS_trans_sf"/>
</dbReference>
<dbReference type="PANTHER" id="PTHR42718:SF42">
    <property type="entry name" value="EXPORT PROTEIN"/>
    <property type="match status" value="1"/>
</dbReference>
<dbReference type="Gene3D" id="1.20.1720.10">
    <property type="entry name" value="Multidrug resistance protein D"/>
    <property type="match status" value="1"/>
</dbReference>
<dbReference type="Gene3D" id="1.20.1250.20">
    <property type="entry name" value="MFS general substrate transporter like domains"/>
    <property type="match status" value="1"/>
</dbReference>
<evidence type="ECO:0000256" key="7">
    <source>
        <dbReference type="SAM" id="MobiDB-lite"/>
    </source>
</evidence>
<dbReference type="RefSeq" id="WP_187769864.1">
    <property type="nucleotide sequence ID" value="NZ_JACTVM010000004.1"/>
</dbReference>
<comment type="subcellular location">
    <subcellularLocation>
        <location evidence="1">Cell membrane</location>
        <topology evidence="1">Multi-pass membrane protein</topology>
    </subcellularLocation>
</comment>
<evidence type="ECO:0000256" key="1">
    <source>
        <dbReference type="ARBA" id="ARBA00004651"/>
    </source>
</evidence>
<protein>
    <submittedName>
        <fullName evidence="10">MFS transporter</fullName>
    </submittedName>
</protein>
<accession>A0A8I0EVP8</accession>